<feature type="non-terminal residue" evidence="1">
    <location>
        <position position="26"/>
    </location>
</feature>
<evidence type="ECO:0000313" key="1">
    <source>
        <dbReference type="EMBL" id="SVD67284.1"/>
    </source>
</evidence>
<reference evidence="1" key="1">
    <citation type="submission" date="2018-05" db="EMBL/GenBank/DDBJ databases">
        <authorList>
            <person name="Lanie J.A."/>
            <person name="Ng W.-L."/>
            <person name="Kazmierczak K.M."/>
            <person name="Andrzejewski T.M."/>
            <person name="Davidsen T.M."/>
            <person name="Wayne K.J."/>
            <person name="Tettelin H."/>
            <person name="Glass J.I."/>
            <person name="Rusch D."/>
            <person name="Podicherti R."/>
            <person name="Tsui H.-C.T."/>
            <person name="Winkler M.E."/>
        </authorList>
    </citation>
    <scope>NUCLEOTIDE SEQUENCE</scope>
</reference>
<dbReference type="AlphaFoldDB" id="A0A382X8T1"/>
<name>A0A382X8T1_9ZZZZ</name>
<feature type="non-terminal residue" evidence="1">
    <location>
        <position position="1"/>
    </location>
</feature>
<accession>A0A382X8T1</accession>
<protein>
    <submittedName>
        <fullName evidence="1">Uncharacterized protein</fullName>
    </submittedName>
</protein>
<sequence>MALAPLVSSMVIAREAFDAMFRHAIV</sequence>
<proteinExistence type="predicted"/>
<organism evidence="1">
    <name type="scientific">marine metagenome</name>
    <dbReference type="NCBI Taxonomy" id="408172"/>
    <lineage>
        <taxon>unclassified sequences</taxon>
        <taxon>metagenomes</taxon>
        <taxon>ecological metagenomes</taxon>
    </lineage>
</organism>
<gene>
    <name evidence="1" type="ORF">METZ01_LOCUS420138</name>
</gene>
<dbReference type="EMBL" id="UINC01165728">
    <property type="protein sequence ID" value="SVD67284.1"/>
    <property type="molecule type" value="Genomic_DNA"/>
</dbReference>